<dbReference type="PIRSF" id="PIRSF032162">
    <property type="entry name" value="UCP032162_imp"/>
    <property type="match status" value="1"/>
</dbReference>
<dbReference type="Pfam" id="PF10003">
    <property type="entry name" value="DUF2244"/>
    <property type="match status" value="1"/>
</dbReference>
<keyword evidence="1" id="KW-1133">Transmembrane helix</keyword>
<evidence type="ECO:0000313" key="2">
    <source>
        <dbReference type="EMBL" id="MCI4681182.1"/>
    </source>
</evidence>
<evidence type="ECO:0000256" key="1">
    <source>
        <dbReference type="SAM" id="Phobius"/>
    </source>
</evidence>
<keyword evidence="1" id="KW-0812">Transmembrane</keyword>
<dbReference type="EMBL" id="JAIVFP010000001">
    <property type="protein sequence ID" value="MCI4681182.1"/>
    <property type="molecule type" value="Genomic_DNA"/>
</dbReference>
<organism evidence="2 3">
    <name type="scientific">Candidatus Rhodoblastus alkanivorans</name>
    <dbReference type="NCBI Taxonomy" id="2954117"/>
    <lineage>
        <taxon>Bacteria</taxon>
        <taxon>Pseudomonadati</taxon>
        <taxon>Pseudomonadota</taxon>
        <taxon>Alphaproteobacteria</taxon>
        <taxon>Hyphomicrobiales</taxon>
        <taxon>Rhodoblastaceae</taxon>
        <taxon>Rhodoblastus</taxon>
    </lineage>
</organism>
<accession>A0ABS9Z1X1</accession>
<keyword evidence="1" id="KW-0472">Membrane</keyword>
<feature type="transmembrane region" description="Helical" evidence="1">
    <location>
        <begin position="57"/>
        <end position="73"/>
    </location>
</feature>
<name>A0ABS9Z1X1_9HYPH</name>
<dbReference type="InterPro" id="IPR019253">
    <property type="entry name" value="DUF2244_TM"/>
</dbReference>
<dbReference type="InterPro" id="IPR016990">
    <property type="entry name" value="UCP032162_TM"/>
</dbReference>
<keyword evidence="3" id="KW-1185">Reference proteome</keyword>
<evidence type="ECO:0000313" key="3">
    <source>
        <dbReference type="Proteomes" id="UP001139104"/>
    </source>
</evidence>
<comment type="caution">
    <text evidence="2">The sequence shown here is derived from an EMBL/GenBank/DDBJ whole genome shotgun (WGS) entry which is preliminary data.</text>
</comment>
<reference evidence="2" key="1">
    <citation type="journal article" date="2022" name="ISME J.">
        <title>Identification of active gaseous-alkane degraders at natural gas seeps.</title>
        <authorList>
            <person name="Farhan Ul Haque M."/>
            <person name="Hernandez M."/>
            <person name="Crombie A.T."/>
            <person name="Murrell J.C."/>
        </authorList>
    </citation>
    <scope>NUCLEOTIDE SEQUENCE</scope>
    <source>
        <strain evidence="2">PC2</strain>
    </source>
</reference>
<gene>
    <name evidence="2" type="ORF">K2U94_00045</name>
</gene>
<feature type="transmembrane region" description="Helical" evidence="1">
    <location>
        <begin position="34"/>
        <end position="51"/>
    </location>
</feature>
<dbReference type="RefSeq" id="WP_243065263.1">
    <property type="nucleotide sequence ID" value="NZ_JAIVFK010000050.1"/>
</dbReference>
<dbReference type="Proteomes" id="UP001139104">
    <property type="component" value="Unassembled WGS sequence"/>
</dbReference>
<protein>
    <submittedName>
        <fullName evidence="2">DUF2244 domain-containing protein</fullName>
    </submittedName>
</protein>
<sequence>MSPDDDCGAGADAVLYATRLRPQRSLARRGRRRVLTLFAAIQAPLGLALILRGAWPAAFFLALTWAGLALAFARNARAALAYEDLELSAIELYYARVNPAGRRRDWRFNPLWVRLAIEKHEEFGVERLALLSRRTRVEVGAFLGRGEKTRLAEDLSAALARARRGPRFGGPRHD</sequence>
<proteinExistence type="predicted"/>